<evidence type="ECO:0000256" key="1">
    <source>
        <dbReference type="SAM" id="MobiDB-lite"/>
    </source>
</evidence>
<evidence type="ECO:0000313" key="3">
    <source>
        <dbReference type="Proteomes" id="UP000680866"/>
    </source>
</evidence>
<organism evidence="2 3">
    <name type="scientific">Polymorphospora rubra</name>
    <dbReference type="NCBI Taxonomy" id="338584"/>
    <lineage>
        <taxon>Bacteria</taxon>
        <taxon>Bacillati</taxon>
        <taxon>Actinomycetota</taxon>
        <taxon>Actinomycetes</taxon>
        <taxon>Micromonosporales</taxon>
        <taxon>Micromonosporaceae</taxon>
        <taxon>Polymorphospora</taxon>
    </lineage>
</organism>
<name>A0A810N986_9ACTN</name>
<evidence type="ECO:0000313" key="2">
    <source>
        <dbReference type="EMBL" id="BCJ70192.1"/>
    </source>
</evidence>
<dbReference type="AlphaFoldDB" id="A0A810N986"/>
<sequence>MSCHLSGNDVDERQVPPAMGTGAQEGCADGWPPHGGSPDRVPGGTGRMSLAARERFDLDGPGSRNRRDSIQIAERLTEKFR</sequence>
<accession>A0A810N986</accession>
<dbReference type="EMBL" id="AP023359">
    <property type="protein sequence ID" value="BCJ70192.1"/>
    <property type="molecule type" value="Genomic_DNA"/>
</dbReference>
<reference evidence="2" key="1">
    <citation type="submission" date="2020-08" db="EMBL/GenBank/DDBJ databases">
        <title>Whole genome shotgun sequence of Polymorphospora rubra NBRC 101157.</title>
        <authorList>
            <person name="Komaki H."/>
            <person name="Tamura T."/>
        </authorList>
    </citation>
    <scope>NUCLEOTIDE SEQUENCE</scope>
    <source>
        <strain evidence="2">NBRC 101157</strain>
    </source>
</reference>
<feature type="compositionally biased region" description="Basic and acidic residues" evidence="1">
    <location>
        <begin position="65"/>
        <end position="81"/>
    </location>
</feature>
<protein>
    <submittedName>
        <fullName evidence="2">Uncharacterized protein</fullName>
    </submittedName>
</protein>
<dbReference type="Proteomes" id="UP000680866">
    <property type="component" value="Chromosome"/>
</dbReference>
<gene>
    <name evidence="2" type="ORF">Prubr_72130</name>
</gene>
<proteinExistence type="predicted"/>
<keyword evidence="3" id="KW-1185">Reference proteome</keyword>
<feature type="region of interest" description="Disordered" evidence="1">
    <location>
        <begin position="1"/>
        <end position="81"/>
    </location>
</feature>
<dbReference type="KEGG" id="pry:Prubr_72130"/>